<dbReference type="Proteomes" id="UP000008229">
    <property type="component" value="Chromosome"/>
</dbReference>
<reference evidence="1 2" key="1">
    <citation type="journal article" date="2010" name="Stand. Genomic Sci.">
        <title>Complete genome sequence of Conexibacter woesei type strain (ID131577).</title>
        <authorList>
            <person name="Pukall R."/>
            <person name="Lapidus A."/>
            <person name="Glavina Del Rio T."/>
            <person name="Copeland A."/>
            <person name="Tice H."/>
            <person name="Cheng J.-F."/>
            <person name="Lucas S."/>
            <person name="Chen F."/>
            <person name="Nolan M."/>
            <person name="Bruce D."/>
            <person name="Goodwin L."/>
            <person name="Pitluck S."/>
            <person name="Mavromatis K."/>
            <person name="Ivanova N."/>
            <person name="Ovchinnikova G."/>
            <person name="Pati A."/>
            <person name="Chen A."/>
            <person name="Palaniappan K."/>
            <person name="Land M."/>
            <person name="Hauser L."/>
            <person name="Chang Y.-J."/>
            <person name="Jeffries C.D."/>
            <person name="Chain P."/>
            <person name="Meincke L."/>
            <person name="Sims D."/>
            <person name="Brettin T."/>
            <person name="Detter J.C."/>
            <person name="Rohde M."/>
            <person name="Goeker M."/>
            <person name="Bristow J."/>
            <person name="Eisen J.A."/>
            <person name="Markowitz V."/>
            <person name="Kyrpides N.C."/>
            <person name="Klenk H.-P."/>
            <person name="Hugenholtz P."/>
        </authorList>
    </citation>
    <scope>NUCLEOTIDE SEQUENCE [LARGE SCALE GENOMIC DNA]</scope>
    <source>
        <strain evidence="2">DSM 14684 / CIP 108061 / JCM 11494 / NBRC 100937 / ID131577</strain>
    </source>
</reference>
<organism evidence="1 2">
    <name type="scientific">Conexibacter woesei (strain DSM 14684 / CCUG 47730 / CIP 108061 / JCM 11494 / NBRC 100937 / ID131577)</name>
    <dbReference type="NCBI Taxonomy" id="469383"/>
    <lineage>
        <taxon>Bacteria</taxon>
        <taxon>Bacillati</taxon>
        <taxon>Actinomycetota</taxon>
        <taxon>Thermoleophilia</taxon>
        <taxon>Solirubrobacterales</taxon>
        <taxon>Conexibacteraceae</taxon>
        <taxon>Conexibacter</taxon>
    </lineage>
</organism>
<dbReference type="KEGG" id="cwo:Cwoe_0696"/>
<dbReference type="AlphaFoldDB" id="D3F9G2"/>
<name>D3F9G2_CONWI</name>
<reference evidence="2" key="2">
    <citation type="submission" date="2010-01" db="EMBL/GenBank/DDBJ databases">
        <title>The complete genome of Conexibacter woesei DSM 14684.</title>
        <authorList>
            <consortium name="US DOE Joint Genome Institute (JGI-PGF)"/>
            <person name="Lucas S."/>
            <person name="Copeland A."/>
            <person name="Lapidus A."/>
            <person name="Glavina del Rio T."/>
            <person name="Dalin E."/>
            <person name="Tice H."/>
            <person name="Bruce D."/>
            <person name="Goodwin L."/>
            <person name="Pitluck S."/>
            <person name="Kyrpides N."/>
            <person name="Mavromatis K."/>
            <person name="Ivanova N."/>
            <person name="Mikhailova N."/>
            <person name="Chertkov O."/>
            <person name="Brettin T."/>
            <person name="Detter J.C."/>
            <person name="Han C."/>
            <person name="Larimer F."/>
            <person name="Land M."/>
            <person name="Hauser L."/>
            <person name="Markowitz V."/>
            <person name="Cheng J.-F."/>
            <person name="Hugenholtz P."/>
            <person name="Woyke T."/>
            <person name="Wu D."/>
            <person name="Pukall R."/>
            <person name="Steenblock K."/>
            <person name="Schneider S."/>
            <person name="Klenk H.-P."/>
            <person name="Eisen J.A."/>
        </authorList>
    </citation>
    <scope>NUCLEOTIDE SEQUENCE [LARGE SCALE GENOMIC DNA]</scope>
    <source>
        <strain evidence="2">DSM 14684 / CIP 108061 / JCM 11494 / NBRC 100937 / ID131577</strain>
    </source>
</reference>
<accession>D3F9G2</accession>
<dbReference type="OrthoDB" id="3542807at2"/>
<gene>
    <name evidence="1" type="ordered locus">Cwoe_0696</name>
</gene>
<protein>
    <submittedName>
        <fullName evidence="1">Uncharacterized protein</fullName>
    </submittedName>
</protein>
<dbReference type="STRING" id="469383.Cwoe_0696"/>
<evidence type="ECO:0000313" key="1">
    <source>
        <dbReference type="EMBL" id="ADB49129.1"/>
    </source>
</evidence>
<dbReference type="EMBL" id="CP001854">
    <property type="protein sequence ID" value="ADB49129.1"/>
    <property type="molecule type" value="Genomic_DNA"/>
</dbReference>
<sequence length="93" mass="10568">MTAGKTKTTTVRFDLHQWRDLATTSEQLGVAKACFIRDSTIERLAGLRTVEHLAGETIDRLVRIRISELLRQHDGRLGRLELQVAHHLLGGRR</sequence>
<proteinExistence type="predicted"/>
<evidence type="ECO:0000313" key="2">
    <source>
        <dbReference type="Proteomes" id="UP000008229"/>
    </source>
</evidence>
<keyword evidence="2" id="KW-1185">Reference proteome</keyword>
<dbReference type="HOGENOM" id="CLU_2492508_0_0_11"/>
<dbReference type="RefSeq" id="WP_012932182.1">
    <property type="nucleotide sequence ID" value="NC_013739.1"/>
</dbReference>